<dbReference type="eggNOG" id="KOG3386">
    <property type="taxonomic scope" value="Eukaryota"/>
</dbReference>
<comment type="similarity">
    <text evidence="5">Belongs to the copper transporter (Ctr) (TC 1.A.56) family. SLC31A subfamily.</text>
</comment>
<keyword evidence="5" id="KW-0406">Ion transport</keyword>
<evidence type="ECO:0000256" key="2">
    <source>
        <dbReference type="ARBA" id="ARBA00022692"/>
    </source>
</evidence>
<dbReference type="InParanoid" id="S8ELD7"/>
<evidence type="ECO:0000256" key="4">
    <source>
        <dbReference type="ARBA" id="ARBA00023136"/>
    </source>
</evidence>
<dbReference type="GO" id="GO:0005375">
    <property type="term" value="F:copper ion transmembrane transporter activity"/>
    <property type="evidence" value="ECO:0007669"/>
    <property type="project" value="UniProtKB-UniRule"/>
</dbReference>
<protein>
    <recommendedName>
        <fullName evidence="5">Copper transport protein</fullName>
    </recommendedName>
</protein>
<dbReference type="InterPro" id="IPR007274">
    <property type="entry name" value="Cop_transporter"/>
</dbReference>
<keyword evidence="4 5" id="KW-0472">Membrane</keyword>
<keyword evidence="5" id="KW-0186">Copper</keyword>
<dbReference type="OrthoDB" id="73901at2759"/>
<dbReference type="EMBL" id="KE504127">
    <property type="protein sequence ID" value="EPT04134.1"/>
    <property type="molecule type" value="Genomic_DNA"/>
</dbReference>
<dbReference type="HOGENOM" id="CLU_090404_0_1_1"/>
<feature type="transmembrane region" description="Helical" evidence="5">
    <location>
        <begin position="20"/>
        <end position="40"/>
    </location>
</feature>
<reference evidence="6 7" key="1">
    <citation type="journal article" date="2012" name="Science">
        <title>The Paleozoic origin of enzymatic lignin decomposition reconstructed from 31 fungal genomes.</title>
        <authorList>
            <person name="Floudas D."/>
            <person name="Binder M."/>
            <person name="Riley R."/>
            <person name="Barry K."/>
            <person name="Blanchette R.A."/>
            <person name="Henrissat B."/>
            <person name="Martinez A.T."/>
            <person name="Otillar R."/>
            <person name="Spatafora J.W."/>
            <person name="Yadav J.S."/>
            <person name="Aerts A."/>
            <person name="Benoit I."/>
            <person name="Boyd A."/>
            <person name="Carlson A."/>
            <person name="Copeland A."/>
            <person name="Coutinho P.M."/>
            <person name="de Vries R.P."/>
            <person name="Ferreira P."/>
            <person name="Findley K."/>
            <person name="Foster B."/>
            <person name="Gaskell J."/>
            <person name="Glotzer D."/>
            <person name="Gorecki P."/>
            <person name="Heitman J."/>
            <person name="Hesse C."/>
            <person name="Hori C."/>
            <person name="Igarashi K."/>
            <person name="Jurgens J.A."/>
            <person name="Kallen N."/>
            <person name="Kersten P."/>
            <person name="Kohler A."/>
            <person name="Kuees U."/>
            <person name="Kumar T.K.A."/>
            <person name="Kuo A."/>
            <person name="LaButti K."/>
            <person name="Larrondo L.F."/>
            <person name="Lindquist E."/>
            <person name="Ling A."/>
            <person name="Lombard V."/>
            <person name="Lucas S."/>
            <person name="Lundell T."/>
            <person name="Martin R."/>
            <person name="McLaughlin D.J."/>
            <person name="Morgenstern I."/>
            <person name="Morin E."/>
            <person name="Murat C."/>
            <person name="Nagy L.G."/>
            <person name="Nolan M."/>
            <person name="Ohm R.A."/>
            <person name="Patyshakuliyeva A."/>
            <person name="Rokas A."/>
            <person name="Ruiz-Duenas F.J."/>
            <person name="Sabat G."/>
            <person name="Salamov A."/>
            <person name="Samejima M."/>
            <person name="Schmutz J."/>
            <person name="Slot J.C."/>
            <person name="St John F."/>
            <person name="Stenlid J."/>
            <person name="Sun H."/>
            <person name="Sun S."/>
            <person name="Syed K."/>
            <person name="Tsang A."/>
            <person name="Wiebenga A."/>
            <person name="Young D."/>
            <person name="Pisabarro A."/>
            <person name="Eastwood D.C."/>
            <person name="Martin F."/>
            <person name="Cullen D."/>
            <person name="Grigoriev I.V."/>
            <person name="Hibbett D.S."/>
        </authorList>
    </citation>
    <scope>NUCLEOTIDE SEQUENCE</scope>
    <source>
        <strain evidence="7">FP-58527</strain>
    </source>
</reference>
<dbReference type="PANTHER" id="PTHR12483">
    <property type="entry name" value="SOLUTE CARRIER FAMILY 31 COPPER TRANSPORTERS"/>
    <property type="match status" value="1"/>
</dbReference>
<evidence type="ECO:0000256" key="1">
    <source>
        <dbReference type="ARBA" id="ARBA00004141"/>
    </source>
</evidence>
<evidence type="ECO:0000313" key="6">
    <source>
        <dbReference type="EMBL" id="EPT04134.1"/>
    </source>
</evidence>
<name>S8ELD7_FOMSC</name>
<dbReference type="AlphaFoldDB" id="S8ELD7"/>
<evidence type="ECO:0000256" key="3">
    <source>
        <dbReference type="ARBA" id="ARBA00022989"/>
    </source>
</evidence>
<organism evidence="6 7">
    <name type="scientific">Fomitopsis schrenkii</name>
    <name type="common">Brown rot fungus</name>
    <dbReference type="NCBI Taxonomy" id="2126942"/>
    <lineage>
        <taxon>Eukaryota</taxon>
        <taxon>Fungi</taxon>
        <taxon>Dikarya</taxon>
        <taxon>Basidiomycota</taxon>
        <taxon>Agaricomycotina</taxon>
        <taxon>Agaricomycetes</taxon>
        <taxon>Polyporales</taxon>
        <taxon>Fomitopsis</taxon>
    </lineage>
</organism>
<dbReference type="PANTHER" id="PTHR12483:SF27">
    <property type="entry name" value="COPPER TRANSPORT PROTEIN CTR1"/>
    <property type="match status" value="1"/>
</dbReference>
<dbReference type="Pfam" id="PF04145">
    <property type="entry name" value="Ctr"/>
    <property type="match status" value="1"/>
</dbReference>
<sequence length="174" mass="18946">MMVPYLHFTGGDNLLFKTLTPSSHGAIAGACLILVFISLLERWFATVRSRLTAHWHQRALAIANKGSKCARSANAFSTKDKDNTDVEEVNAGSLSDQYLGPVFVRRAARTVEPFILSHDLPRGVLYALQAVLAYTLMLAVMTFQAAYVIAIIVGLGLGEVLFGRLGTGDSHMLH</sequence>
<evidence type="ECO:0000313" key="7">
    <source>
        <dbReference type="Proteomes" id="UP000015241"/>
    </source>
</evidence>
<comment type="subcellular location">
    <subcellularLocation>
        <location evidence="1 5">Membrane</location>
        <topology evidence="1 5">Multi-pass membrane protein</topology>
    </subcellularLocation>
</comment>
<evidence type="ECO:0000256" key="5">
    <source>
        <dbReference type="RuleBase" id="RU367022"/>
    </source>
</evidence>
<dbReference type="Proteomes" id="UP000015241">
    <property type="component" value="Unassembled WGS sequence"/>
</dbReference>
<keyword evidence="2 5" id="KW-0812">Transmembrane</keyword>
<dbReference type="GO" id="GO:0005886">
    <property type="term" value="C:plasma membrane"/>
    <property type="evidence" value="ECO:0007669"/>
    <property type="project" value="TreeGrafter"/>
</dbReference>
<keyword evidence="5" id="KW-0187">Copper transport</keyword>
<keyword evidence="7" id="KW-1185">Reference proteome</keyword>
<keyword evidence="3 5" id="KW-1133">Transmembrane helix</keyword>
<keyword evidence="5" id="KW-0813">Transport</keyword>
<dbReference type="STRING" id="743788.S8ELD7"/>
<gene>
    <name evidence="6" type="ORF">FOMPIDRAFT_1113953</name>
</gene>
<proteinExistence type="inferred from homology"/>
<accession>S8ELD7</accession>